<dbReference type="SUPFAM" id="SSF140490">
    <property type="entry name" value="Nqo1C-terminal domain-like"/>
    <property type="match status" value="1"/>
</dbReference>
<evidence type="ECO:0000256" key="3">
    <source>
        <dbReference type="ARBA" id="ARBA00022723"/>
    </source>
</evidence>
<dbReference type="InterPro" id="IPR042128">
    <property type="entry name" value="NuoE_dom"/>
</dbReference>
<evidence type="ECO:0000313" key="8">
    <source>
        <dbReference type="Proteomes" id="UP001296706"/>
    </source>
</evidence>
<organism evidence="7 8">
    <name type="scientific">Pseudonocardia xinjiangensis</name>
    <dbReference type="NCBI Taxonomy" id="75289"/>
    <lineage>
        <taxon>Bacteria</taxon>
        <taxon>Bacillati</taxon>
        <taxon>Actinomycetota</taxon>
        <taxon>Actinomycetes</taxon>
        <taxon>Pseudonocardiales</taxon>
        <taxon>Pseudonocardiaceae</taxon>
        <taxon>Pseudonocardia</taxon>
    </lineage>
</organism>
<evidence type="ECO:0000256" key="2">
    <source>
        <dbReference type="ARBA" id="ARBA00022485"/>
    </source>
</evidence>
<dbReference type="Gene3D" id="1.10.10.1590">
    <property type="entry name" value="NADH-quinone oxidoreductase subunit E"/>
    <property type="match status" value="1"/>
</dbReference>
<evidence type="ECO:0000313" key="7">
    <source>
        <dbReference type="EMBL" id="NMH77098.1"/>
    </source>
</evidence>
<dbReference type="InterPro" id="IPR037225">
    <property type="entry name" value="Nuo51_FMN-bd_sf"/>
</dbReference>
<keyword evidence="5" id="KW-0411">Iron-sulfur</keyword>
<dbReference type="Gene3D" id="3.40.50.11540">
    <property type="entry name" value="NADH-ubiquinone oxidoreductase 51kDa subunit"/>
    <property type="match status" value="1"/>
</dbReference>
<evidence type="ECO:0000256" key="5">
    <source>
        <dbReference type="ARBA" id="ARBA00023014"/>
    </source>
</evidence>
<dbReference type="InterPro" id="IPR011538">
    <property type="entry name" value="Nuo51_FMN-bd"/>
</dbReference>
<dbReference type="Gene3D" id="3.40.30.10">
    <property type="entry name" value="Glutaredoxin"/>
    <property type="match status" value="1"/>
</dbReference>
<keyword evidence="4" id="KW-0408">Iron</keyword>
<dbReference type="Gene3D" id="1.20.1440.230">
    <property type="entry name" value="NADH-ubiquinone oxidoreductase 51kDa subunit, iron-sulphur binding domain"/>
    <property type="match status" value="1"/>
</dbReference>
<comment type="similarity">
    <text evidence="1">Belongs to the complex I 51 kDa subunit family.</text>
</comment>
<dbReference type="CDD" id="cd03064">
    <property type="entry name" value="TRX_Fd_NuoE"/>
    <property type="match status" value="1"/>
</dbReference>
<reference evidence="7 8" key="1">
    <citation type="submission" date="2020-04" db="EMBL/GenBank/DDBJ databases">
        <authorList>
            <person name="Klaysubun C."/>
            <person name="Duangmal K."/>
            <person name="Lipun K."/>
        </authorList>
    </citation>
    <scope>NUCLEOTIDE SEQUENCE [LARGE SCALE GENOMIC DNA]</scope>
    <source>
        <strain evidence="7 8">JCM 11839</strain>
    </source>
</reference>
<evidence type="ECO:0000259" key="6">
    <source>
        <dbReference type="SMART" id="SM00928"/>
    </source>
</evidence>
<dbReference type="PANTHER" id="PTHR43578">
    <property type="entry name" value="NADH-QUINONE OXIDOREDUCTASE SUBUNIT F"/>
    <property type="match status" value="1"/>
</dbReference>
<dbReference type="InterPro" id="IPR041921">
    <property type="entry name" value="NuoE_N"/>
</dbReference>
<keyword evidence="2" id="KW-0004">4Fe-4S</keyword>
<dbReference type="SUPFAM" id="SSF142984">
    <property type="entry name" value="Nqo1 middle domain-like"/>
    <property type="match status" value="1"/>
</dbReference>
<dbReference type="SMART" id="SM00928">
    <property type="entry name" value="NADH_4Fe-4S"/>
    <property type="match status" value="1"/>
</dbReference>
<dbReference type="InterPro" id="IPR037207">
    <property type="entry name" value="Nuop51_4Fe4S-bd_sf"/>
</dbReference>
<dbReference type="Gene3D" id="3.10.20.600">
    <property type="match status" value="1"/>
</dbReference>
<feature type="domain" description="NADH-ubiquinone oxidoreductase 51kDa subunit iron-sulphur binding" evidence="6">
    <location>
        <begin position="483"/>
        <end position="528"/>
    </location>
</feature>
<dbReference type="EMBL" id="JAAXKY010000018">
    <property type="protein sequence ID" value="NMH77098.1"/>
    <property type="molecule type" value="Genomic_DNA"/>
</dbReference>
<dbReference type="InterPro" id="IPR019554">
    <property type="entry name" value="Soluble_ligand-bd"/>
</dbReference>
<dbReference type="Pfam" id="PF01512">
    <property type="entry name" value="Complex1_51K"/>
    <property type="match status" value="1"/>
</dbReference>
<name>A0ABX1R9N7_9PSEU</name>
<gene>
    <name evidence="7" type="ORF">HF577_08305</name>
</gene>
<dbReference type="InterPro" id="IPR001949">
    <property type="entry name" value="NADH-UbQ_OxRdtase_51kDa_CS"/>
</dbReference>
<dbReference type="Pfam" id="PF01257">
    <property type="entry name" value="2Fe-2S_thioredx"/>
    <property type="match status" value="1"/>
</dbReference>
<dbReference type="Pfam" id="PF10589">
    <property type="entry name" value="NADH_4Fe-4S"/>
    <property type="match status" value="1"/>
</dbReference>
<dbReference type="SUPFAM" id="SSF52833">
    <property type="entry name" value="Thioredoxin-like"/>
    <property type="match status" value="1"/>
</dbReference>
<dbReference type="PROSITE" id="PS00645">
    <property type="entry name" value="COMPLEX1_51K_2"/>
    <property type="match status" value="1"/>
</dbReference>
<dbReference type="Proteomes" id="UP001296706">
    <property type="component" value="Unassembled WGS sequence"/>
</dbReference>
<dbReference type="RefSeq" id="WP_169395172.1">
    <property type="nucleotide sequence ID" value="NZ_BAAAJH010000004.1"/>
</dbReference>
<evidence type="ECO:0000256" key="4">
    <source>
        <dbReference type="ARBA" id="ARBA00023004"/>
    </source>
</evidence>
<dbReference type="InterPro" id="IPR019575">
    <property type="entry name" value="Nuop51_4Fe4S-bd"/>
</dbReference>
<evidence type="ECO:0000256" key="1">
    <source>
        <dbReference type="ARBA" id="ARBA00007523"/>
    </source>
</evidence>
<proteinExistence type="inferred from homology"/>
<dbReference type="PANTHER" id="PTHR43578:SF3">
    <property type="entry name" value="NADH-QUINONE OXIDOREDUCTASE SUBUNIT F"/>
    <property type="match status" value="1"/>
</dbReference>
<protein>
    <submittedName>
        <fullName evidence="7">Nitroreductase family protein</fullName>
    </submittedName>
</protein>
<comment type="caution">
    <text evidence="7">The sequence shown here is derived from an EMBL/GenBank/DDBJ whole genome shotgun (WGS) entry which is preliminary data.</text>
</comment>
<dbReference type="SUPFAM" id="SSF142019">
    <property type="entry name" value="Nqo1 FMN-binding domain-like"/>
    <property type="match status" value="1"/>
</dbReference>
<dbReference type="InterPro" id="IPR036249">
    <property type="entry name" value="Thioredoxin-like_sf"/>
</dbReference>
<keyword evidence="8" id="KW-1185">Reference proteome</keyword>
<accession>A0ABX1R9N7</accession>
<dbReference type="Pfam" id="PF10531">
    <property type="entry name" value="SLBB"/>
    <property type="match status" value="1"/>
</dbReference>
<keyword evidence="3" id="KW-0479">Metal-binding</keyword>
<sequence>MTELSDRAAEVRSQRVPGVEARAGKFPGPSLIPALNAIQARLGWLPREELEELARDARRPRYEIEGLISFYPHFRTEPPVKVALHVCHDLPCWLRDGEARTAELRERYGADADVELVEVSCLGRCDSAPAVAVNERPAPVAEVDELVDAARGSGVGDAAAATRVEPWPNDPYPAGSGVDGRYATLRALLAGELDADDIVATLKDSGLRGMGGAGFPTGQKWSLVRGAQPGTTKYAIVNADESEPGTFKDRQILAQQPHLVLEGLLLGMAVVGAEEGWVFIRHEYGPEEHVLREEIDALRAAGVVGPDACGSGRRLNIDIFVSPGGYILGEETALLECMEGHRGEPRNKPPFPGNYGLHGRPTLINSVETFADVPVIVQRGAQWWKDQGVGDSVGWKFFAVSGHVERPDVYCVPMGTTVRELIDLAGGVTGGAEVGAVQPGGASSNFIGPDQLDLRLDFGTAAEAGTMLGSGALVVLAEGTDLLAASTNVLRFFRNESCGKCVPCRVGSTKAHELLRGVIESGSSTLDETQRGRILQLEEAMRKTSICGLGQVALGPVVSVLGIDKGGAAARDQPRPNGSAAQPDR</sequence>